<dbReference type="Proteomes" id="UP000483802">
    <property type="component" value="Unassembled WGS sequence"/>
</dbReference>
<name>A0A6L6WUB2_9ACTN</name>
<gene>
    <name evidence="1" type="ORF">GPA10_14245</name>
</gene>
<proteinExistence type="predicted"/>
<comment type="caution">
    <text evidence="1">The sequence shown here is derived from an EMBL/GenBank/DDBJ whole genome shotgun (WGS) entry which is preliminary data.</text>
</comment>
<dbReference type="AlphaFoldDB" id="A0A6L6WUB2"/>
<sequence>MPEAAHGGQGRVAVFRLFGPAFGYASKLVENQQIAYIGPVTRGVPWQTLWQMADRCCRLSAQDIEKARWIVTQATRAVIVGADLVVKMPDEKWQLQGGGRRAGLASWAHHDVLITGDMAVPALTSAQLSVKHTRYPQHCAGTMRR</sequence>
<accession>A0A6L6WUB2</accession>
<organism evidence="1 2">
    <name type="scientific">Streptomyces typhae</name>
    <dbReference type="NCBI Taxonomy" id="2681492"/>
    <lineage>
        <taxon>Bacteria</taxon>
        <taxon>Bacillati</taxon>
        <taxon>Actinomycetota</taxon>
        <taxon>Actinomycetes</taxon>
        <taxon>Kitasatosporales</taxon>
        <taxon>Streptomycetaceae</taxon>
        <taxon>Streptomyces</taxon>
    </lineage>
</organism>
<keyword evidence="2" id="KW-1185">Reference proteome</keyword>
<dbReference type="EMBL" id="WPNZ01000007">
    <property type="protein sequence ID" value="MVO85885.1"/>
    <property type="molecule type" value="Genomic_DNA"/>
</dbReference>
<evidence type="ECO:0000313" key="2">
    <source>
        <dbReference type="Proteomes" id="UP000483802"/>
    </source>
</evidence>
<protein>
    <submittedName>
        <fullName evidence="1">Uncharacterized protein</fullName>
    </submittedName>
</protein>
<dbReference type="RefSeq" id="WP_157165864.1">
    <property type="nucleotide sequence ID" value="NZ_WPNZ01000007.1"/>
</dbReference>
<reference evidence="1 2" key="1">
    <citation type="submission" date="2019-11" db="EMBL/GenBank/DDBJ databases">
        <title>Streptomyces typhae sp. nov., a novel endophytic actinomycete isolated from the root of cattail pollen (Typha angustifolia L.).</title>
        <authorList>
            <person name="Peng C."/>
        </authorList>
    </citation>
    <scope>NUCLEOTIDE SEQUENCE [LARGE SCALE GENOMIC DNA]</scope>
    <source>
        <strain evidence="2">p1417</strain>
    </source>
</reference>
<evidence type="ECO:0000313" key="1">
    <source>
        <dbReference type="EMBL" id="MVO85885.1"/>
    </source>
</evidence>